<feature type="transmembrane region" description="Helical" evidence="1">
    <location>
        <begin position="269"/>
        <end position="290"/>
    </location>
</feature>
<gene>
    <name evidence="2" type="ORF">J3R30DRAFT_3700598</name>
</gene>
<dbReference type="EMBL" id="JAOTPV010000006">
    <property type="protein sequence ID" value="KAJ4481044.1"/>
    <property type="molecule type" value="Genomic_DNA"/>
</dbReference>
<protein>
    <submittedName>
        <fullName evidence="2">Uncharacterized protein</fullName>
    </submittedName>
</protein>
<accession>A0A9W9AFM4</accession>
<evidence type="ECO:0000256" key="1">
    <source>
        <dbReference type="SAM" id="Phobius"/>
    </source>
</evidence>
<reference evidence="2" key="1">
    <citation type="submission" date="2022-08" db="EMBL/GenBank/DDBJ databases">
        <title>A Global Phylogenomic Analysis of the Shiitake Genus Lentinula.</title>
        <authorList>
            <consortium name="DOE Joint Genome Institute"/>
            <person name="Sierra-Patev S."/>
            <person name="Min B."/>
            <person name="Naranjo-Ortiz M."/>
            <person name="Looney B."/>
            <person name="Konkel Z."/>
            <person name="Slot J.C."/>
            <person name="Sakamoto Y."/>
            <person name="Steenwyk J.L."/>
            <person name="Rokas A."/>
            <person name="Carro J."/>
            <person name="Camarero S."/>
            <person name="Ferreira P."/>
            <person name="Molpeceres G."/>
            <person name="Ruiz-Duenas F.J."/>
            <person name="Serrano A."/>
            <person name="Henrissat B."/>
            <person name="Drula E."/>
            <person name="Hughes K.W."/>
            <person name="Mata J.L."/>
            <person name="Ishikawa N.K."/>
            <person name="Vargas-Isla R."/>
            <person name="Ushijima S."/>
            <person name="Smith C.A."/>
            <person name="Ahrendt S."/>
            <person name="Andreopoulos W."/>
            <person name="He G."/>
            <person name="Labutti K."/>
            <person name="Lipzen A."/>
            <person name="Ng V."/>
            <person name="Riley R."/>
            <person name="Sandor L."/>
            <person name="Barry K."/>
            <person name="Martinez A.T."/>
            <person name="Xiao Y."/>
            <person name="Gibbons J.G."/>
            <person name="Terashima K."/>
            <person name="Grigoriev I.V."/>
            <person name="Hibbett D.S."/>
        </authorList>
    </citation>
    <scope>NUCLEOTIDE SEQUENCE</scope>
    <source>
        <strain evidence="2">JLM2183</strain>
    </source>
</reference>
<keyword evidence="1" id="KW-0472">Membrane</keyword>
<keyword evidence="1" id="KW-0812">Transmembrane</keyword>
<sequence length="459" mass="52172">MVRGKVAQFKFKLKELYTRITRNRLTAVFFLFGFFHCFAQGIIQSLLFVLDSQYYNLLSDITHMAKIPLANHTNLLHVSGGYTLEMCDFVPHNSSTCSTIFDSRDTIIENVSLDVDAQYRGETIISQLSRPSFKIIAESQGQSQDVSRVVFEADGGANIVTMNQSCTSMLLYPAQHFQNNKREEIAFMFLQFWLFVLSVIAMLHDSVPHVLTVFITRITLTAWSIYALWRTEWQQAVFQLTIETPGTPCSVAMFGAYFSTRILYEIPDIILNCTALGISAFLSLTLLRTYNAEVFTYVGAPKAIMTLHKYFLALQVCLQLEAFILITAAALWISQLFDTYVKDISRHSTVYEALFIFCTIVIGPWLLMAWYGIRSEKRWLTLAFILAGGLNFGKGLAQYLYAEANLSSSNFAPEVFERDVESTYVPNEKLKVEGLHADLTTHYIPTLGPTTSRDSYFFR</sequence>
<evidence type="ECO:0000313" key="2">
    <source>
        <dbReference type="EMBL" id="KAJ4481044.1"/>
    </source>
</evidence>
<feature type="transmembrane region" description="Helical" evidence="1">
    <location>
        <begin position="185"/>
        <end position="203"/>
    </location>
</feature>
<feature type="transmembrane region" description="Helical" evidence="1">
    <location>
        <begin position="380"/>
        <end position="401"/>
    </location>
</feature>
<keyword evidence="3" id="KW-1185">Reference proteome</keyword>
<name>A0A9W9AFM4_9AGAR</name>
<feature type="transmembrane region" description="Helical" evidence="1">
    <location>
        <begin position="210"/>
        <end position="229"/>
    </location>
</feature>
<dbReference type="OrthoDB" id="3263941at2759"/>
<keyword evidence="1" id="KW-1133">Transmembrane helix</keyword>
<evidence type="ECO:0000313" key="3">
    <source>
        <dbReference type="Proteomes" id="UP001150266"/>
    </source>
</evidence>
<feature type="transmembrane region" description="Helical" evidence="1">
    <location>
        <begin position="310"/>
        <end position="333"/>
    </location>
</feature>
<proteinExistence type="predicted"/>
<organism evidence="2 3">
    <name type="scientific">Lentinula aciculospora</name>
    <dbReference type="NCBI Taxonomy" id="153920"/>
    <lineage>
        <taxon>Eukaryota</taxon>
        <taxon>Fungi</taxon>
        <taxon>Dikarya</taxon>
        <taxon>Basidiomycota</taxon>
        <taxon>Agaricomycotina</taxon>
        <taxon>Agaricomycetes</taxon>
        <taxon>Agaricomycetidae</taxon>
        <taxon>Agaricales</taxon>
        <taxon>Marasmiineae</taxon>
        <taxon>Omphalotaceae</taxon>
        <taxon>Lentinula</taxon>
    </lineage>
</organism>
<dbReference type="AlphaFoldDB" id="A0A9W9AFM4"/>
<comment type="caution">
    <text evidence="2">The sequence shown here is derived from an EMBL/GenBank/DDBJ whole genome shotgun (WGS) entry which is preliminary data.</text>
</comment>
<dbReference type="Proteomes" id="UP001150266">
    <property type="component" value="Unassembled WGS sequence"/>
</dbReference>
<feature type="transmembrane region" description="Helical" evidence="1">
    <location>
        <begin position="353"/>
        <end position="373"/>
    </location>
</feature>